<dbReference type="PANTHER" id="PTHR34573:SF1">
    <property type="entry name" value="VITAMIN K EPOXIDE REDUCTASE DOMAIN-CONTAINING PROTEIN"/>
    <property type="match status" value="1"/>
</dbReference>
<protein>
    <submittedName>
        <fullName evidence="1">Vitamin K epoxide reductase</fullName>
    </submittedName>
</protein>
<evidence type="ECO:0000313" key="2">
    <source>
        <dbReference type="Proteomes" id="UP000034264"/>
    </source>
</evidence>
<dbReference type="SUPFAM" id="SSF52833">
    <property type="entry name" value="Thioredoxin-like"/>
    <property type="match status" value="1"/>
</dbReference>
<dbReference type="InterPro" id="IPR036249">
    <property type="entry name" value="Thioredoxin-like_sf"/>
</dbReference>
<dbReference type="Gene3D" id="3.40.30.10">
    <property type="entry name" value="Glutaredoxin"/>
    <property type="match status" value="1"/>
</dbReference>
<sequence length="114" mass="12978">MKYLIIAIVLISSLYFLVSRKPQEIKNYDQFAQCLAEKKLTMYGAYWCSHCQNEKKIFGDSFKYVPYVECTQETKLCLDKGVNGYPTWIDASGQKYEGEQGLLGLSKISGCPLP</sequence>
<organism evidence="1 2">
    <name type="scientific">Candidatus Amesbacteria bacterium GW2011_GWC2_45_19</name>
    <dbReference type="NCBI Taxonomy" id="1618366"/>
    <lineage>
        <taxon>Bacteria</taxon>
        <taxon>Candidatus Amesiibacteriota</taxon>
    </lineage>
</organism>
<comment type="caution">
    <text evidence="1">The sequence shown here is derived from an EMBL/GenBank/DDBJ whole genome shotgun (WGS) entry which is preliminary data.</text>
</comment>
<gene>
    <name evidence="1" type="ORF">UX05_C0001G0044</name>
</gene>
<dbReference type="PATRIC" id="fig|1618366.3.peg.45"/>
<reference evidence="1 2" key="1">
    <citation type="journal article" date="2015" name="Nature">
        <title>rRNA introns, odd ribosomes, and small enigmatic genomes across a large radiation of phyla.</title>
        <authorList>
            <person name="Brown C.T."/>
            <person name="Hug L.A."/>
            <person name="Thomas B.C."/>
            <person name="Sharon I."/>
            <person name="Castelle C.J."/>
            <person name="Singh A."/>
            <person name="Wilkins M.J."/>
            <person name="Williams K.H."/>
            <person name="Banfield J.F."/>
        </authorList>
    </citation>
    <scope>NUCLEOTIDE SEQUENCE [LARGE SCALE GENOMIC DNA]</scope>
</reference>
<dbReference type="EMBL" id="LCKS01000001">
    <property type="protein sequence ID" value="KKU03415.1"/>
    <property type="molecule type" value="Genomic_DNA"/>
</dbReference>
<dbReference type="Proteomes" id="UP000034264">
    <property type="component" value="Unassembled WGS sequence"/>
</dbReference>
<proteinExistence type="predicted"/>
<dbReference type="AlphaFoldDB" id="A0A0G1Q434"/>
<evidence type="ECO:0000313" key="1">
    <source>
        <dbReference type="EMBL" id="KKU03415.1"/>
    </source>
</evidence>
<dbReference type="PANTHER" id="PTHR34573">
    <property type="entry name" value="VKC DOMAIN-CONTAINING PROTEIN"/>
    <property type="match status" value="1"/>
</dbReference>
<accession>A0A0G1Q434</accession>
<name>A0A0G1Q434_9BACT</name>